<evidence type="ECO:0000313" key="3">
    <source>
        <dbReference type="Proteomes" id="UP000001401"/>
    </source>
</evidence>
<accession>E6TTD8</accession>
<dbReference type="Proteomes" id="UP000001401">
    <property type="component" value="Chromosome"/>
</dbReference>
<dbReference type="OrthoDB" id="2817658at2"/>
<dbReference type="Pfam" id="PF19448">
    <property type="entry name" value="DUF5986"/>
    <property type="match status" value="1"/>
</dbReference>
<evidence type="ECO:0000256" key="1">
    <source>
        <dbReference type="SAM" id="MobiDB-lite"/>
    </source>
</evidence>
<dbReference type="AlphaFoldDB" id="E6TTD8"/>
<gene>
    <name evidence="2" type="ordered locus">Bcell_0189</name>
</gene>
<proteinExistence type="predicted"/>
<protein>
    <submittedName>
        <fullName evidence="2">Uncharacterized protein</fullName>
    </submittedName>
</protein>
<evidence type="ECO:0000313" key="2">
    <source>
        <dbReference type="EMBL" id="ADU28478.1"/>
    </source>
</evidence>
<dbReference type="InterPro" id="IPR046028">
    <property type="entry name" value="DUF5986"/>
</dbReference>
<keyword evidence="3" id="KW-1185">Reference proteome</keyword>
<dbReference type="eggNOG" id="ENOG50339A1">
    <property type="taxonomic scope" value="Bacteria"/>
</dbReference>
<sequence length="237" mass="27938">MINLHNDIVKAIVNILVMDDPEARLLYLQSINNVSGEGTQNSSPKQKWDYRYNSLIEMAKKYELRYFKLDRGKLWEAVLIAGPQNELYVFFSHKNMKNVIKKGKNNHYLKLLNLFNHELDELKPIYSQMTLPISFEDDDDSSEDLIEQAREMLSMMEEEPSKVYVFAFDHSFVTTVKAFAYNTRQEVVWERDLTELIEPNYRLVLTDDEIYPDTRISNNTPETKKEKKQIVSLKNIK</sequence>
<dbReference type="HOGENOM" id="CLU_1168796_0_0_9"/>
<feature type="region of interest" description="Disordered" evidence="1">
    <location>
        <begin position="215"/>
        <end position="237"/>
    </location>
</feature>
<name>E6TTD8_EVAC2</name>
<dbReference type="EMBL" id="CP002394">
    <property type="protein sequence ID" value="ADU28478.1"/>
    <property type="molecule type" value="Genomic_DNA"/>
</dbReference>
<dbReference type="STRING" id="649639.Bcell_0189"/>
<organism evidence="2 3">
    <name type="scientific">Evansella cellulosilytica (strain ATCC 21833 / DSM 2522 / FERM P-1141 / JCM 9156 / N-4)</name>
    <name type="common">Bacillus cellulosilyticus</name>
    <dbReference type="NCBI Taxonomy" id="649639"/>
    <lineage>
        <taxon>Bacteria</taxon>
        <taxon>Bacillati</taxon>
        <taxon>Bacillota</taxon>
        <taxon>Bacilli</taxon>
        <taxon>Bacillales</taxon>
        <taxon>Bacillaceae</taxon>
        <taxon>Evansella</taxon>
    </lineage>
</organism>
<reference evidence="2" key="1">
    <citation type="submission" date="2010-12" db="EMBL/GenBank/DDBJ databases">
        <title>Complete sequence of Bacillus cellulosilyticus DSM 2522.</title>
        <authorList>
            <consortium name="US DOE Joint Genome Institute"/>
            <person name="Lucas S."/>
            <person name="Copeland A."/>
            <person name="Lapidus A."/>
            <person name="Cheng J.-F."/>
            <person name="Bruce D."/>
            <person name="Goodwin L."/>
            <person name="Pitluck S."/>
            <person name="Chertkov O."/>
            <person name="Detter J.C."/>
            <person name="Han C."/>
            <person name="Tapia R."/>
            <person name="Land M."/>
            <person name="Hauser L."/>
            <person name="Jeffries C."/>
            <person name="Kyrpides N."/>
            <person name="Ivanova N."/>
            <person name="Mikhailova N."/>
            <person name="Brumm P."/>
            <person name="Mead D."/>
            <person name="Woyke T."/>
        </authorList>
    </citation>
    <scope>NUCLEOTIDE SEQUENCE [LARGE SCALE GENOMIC DNA]</scope>
    <source>
        <strain evidence="2">DSM 2522</strain>
    </source>
</reference>
<dbReference type="KEGG" id="bco:Bcell_0189"/>
<dbReference type="RefSeq" id="WP_013486819.1">
    <property type="nucleotide sequence ID" value="NC_014829.1"/>
</dbReference>